<reference evidence="2" key="1">
    <citation type="submission" date="2022-12" db="EMBL/GenBank/DDBJ databases">
        <title>Paraconexibacter alkalitolerans sp. nov. and Baekduia alba sp. nov., isolated from soil and emended description of the genera Paraconexibacter (Chun et al., 2020) and Baekduia (An et al., 2020).</title>
        <authorList>
            <person name="Vieira S."/>
            <person name="Huber K.J."/>
            <person name="Geppert A."/>
            <person name="Wolf J."/>
            <person name="Neumann-Schaal M."/>
            <person name="Muesken M."/>
            <person name="Overmann J."/>
        </authorList>
    </citation>
    <scope>NUCLEOTIDE SEQUENCE</scope>
    <source>
        <strain evidence="2">AEG42_29</strain>
    </source>
</reference>
<dbReference type="RefSeq" id="WP_354699329.1">
    <property type="nucleotide sequence ID" value="NZ_CP114014.1"/>
</dbReference>
<dbReference type="Pfam" id="PF00117">
    <property type="entry name" value="GATase"/>
    <property type="match status" value="1"/>
</dbReference>
<dbReference type="SUPFAM" id="SSF52317">
    <property type="entry name" value="Class I glutamine amidotransferase-like"/>
    <property type="match status" value="1"/>
</dbReference>
<dbReference type="InterPro" id="IPR044992">
    <property type="entry name" value="ChyE-like"/>
</dbReference>
<dbReference type="EMBL" id="CP114014">
    <property type="protein sequence ID" value="XAY08146.1"/>
    <property type="molecule type" value="Genomic_DNA"/>
</dbReference>
<dbReference type="PANTHER" id="PTHR42695">
    <property type="entry name" value="GLUTAMINE AMIDOTRANSFERASE YLR126C-RELATED"/>
    <property type="match status" value="1"/>
</dbReference>
<name>A0AAU7B2R5_9ACTN</name>
<dbReference type="Gene3D" id="3.40.50.880">
    <property type="match status" value="1"/>
</dbReference>
<dbReference type="AlphaFoldDB" id="A0AAU7B2R5"/>
<accession>A0AAU7B2R5</accession>
<evidence type="ECO:0000259" key="1">
    <source>
        <dbReference type="Pfam" id="PF00117"/>
    </source>
</evidence>
<protein>
    <recommendedName>
        <fullName evidence="1">Glutamine amidotransferase domain-containing protein</fullName>
    </recommendedName>
</protein>
<dbReference type="InterPro" id="IPR017926">
    <property type="entry name" value="GATASE"/>
</dbReference>
<sequence>MADLLVLQHQDDAPAGLLGGLLAARFGAGVRTVRVDAEPLPSGDDRPRAVVVLGADASAVDGGSAAWVGTEIAWIRRAAVIGVPVLGVCFGMQVLSAALGGRVHRMPAPQVGWIRTPSIDIQALPSGPWLSWHEDAVLPPPNARVLARDEFCVQAFAAGPHLGVQFHPEVTPAIVDDWIAADGRDLAARVYDPDELRAQTAEHAPAAAQAALRLFSRWLRSV</sequence>
<dbReference type="PROSITE" id="PS51273">
    <property type="entry name" value="GATASE_TYPE_1"/>
    <property type="match status" value="1"/>
</dbReference>
<proteinExistence type="predicted"/>
<dbReference type="PANTHER" id="PTHR42695:SF5">
    <property type="entry name" value="GLUTAMINE AMIDOTRANSFERASE YLR126C-RELATED"/>
    <property type="match status" value="1"/>
</dbReference>
<dbReference type="InterPro" id="IPR029062">
    <property type="entry name" value="Class_I_gatase-like"/>
</dbReference>
<dbReference type="KEGG" id="parq:DSM112329_05042"/>
<dbReference type="CDD" id="cd01741">
    <property type="entry name" value="GATase1_1"/>
    <property type="match status" value="1"/>
</dbReference>
<evidence type="ECO:0000313" key="2">
    <source>
        <dbReference type="EMBL" id="XAY08146.1"/>
    </source>
</evidence>
<gene>
    <name evidence="2" type="ORF">DSM112329_05042</name>
</gene>
<feature type="domain" description="Glutamine amidotransferase" evidence="1">
    <location>
        <begin position="47"/>
        <end position="173"/>
    </location>
</feature>
<dbReference type="GO" id="GO:0005829">
    <property type="term" value="C:cytosol"/>
    <property type="evidence" value="ECO:0007669"/>
    <property type="project" value="TreeGrafter"/>
</dbReference>
<organism evidence="2">
    <name type="scientific">Paraconexibacter sp. AEG42_29</name>
    <dbReference type="NCBI Taxonomy" id="2997339"/>
    <lineage>
        <taxon>Bacteria</taxon>
        <taxon>Bacillati</taxon>
        <taxon>Actinomycetota</taxon>
        <taxon>Thermoleophilia</taxon>
        <taxon>Solirubrobacterales</taxon>
        <taxon>Paraconexibacteraceae</taxon>
        <taxon>Paraconexibacter</taxon>
    </lineage>
</organism>